<proteinExistence type="predicted"/>
<evidence type="ECO:0008006" key="3">
    <source>
        <dbReference type="Google" id="ProtNLM"/>
    </source>
</evidence>
<keyword evidence="2" id="KW-1185">Reference proteome</keyword>
<dbReference type="STRING" id="200361.A0A453RW87"/>
<reference evidence="1" key="5">
    <citation type="journal article" date="2021" name="G3 (Bethesda)">
        <title>Aegilops tauschii genome assembly Aet v5.0 features greater sequence contiguity and improved annotation.</title>
        <authorList>
            <person name="Wang L."/>
            <person name="Zhu T."/>
            <person name="Rodriguez J.C."/>
            <person name="Deal K.R."/>
            <person name="Dubcovsky J."/>
            <person name="McGuire P.E."/>
            <person name="Lux T."/>
            <person name="Spannagl M."/>
            <person name="Mayer K.F.X."/>
            <person name="Baldrich P."/>
            <person name="Meyers B.C."/>
            <person name="Huo N."/>
            <person name="Gu Y.Q."/>
            <person name="Zhou H."/>
            <person name="Devos K.M."/>
            <person name="Bennetzen J.L."/>
            <person name="Unver T."/>
            <person name="Budak H."/>
            <person name="Gulick P.J."/>
            <person name="Galiba G."/>
            <person name="Kalapos B."/>
            <person name="Nelson D.R."/>
            <person name="Li P."/>
            <person name="You F.M."/>
            <person name="Luo M.C."/>
            <person name="Dvorak J."/>
        </authorList>
    </citation>
    <scope>NUCLEOTIDE SEQUENCE [LARGE SCALE GENOMIC DNA]</scope>
    <source>
        <strain evidence="1">cv. AL8/78</strain>
    </source>
</reference>
<name>A0A453RW87_AEGTS</name>
<dbReference type="PANTHER" id="PTHR47169:SF2">
    <property type="entry name" value="OS01G0541250 PROTEIN"/>
    <property type="match status" value="1"/>
</dbReference>
<evidence type="ECO:0000313" key="1">
    <source>
        <dbReference type="EnsemblPlants" id="AET7Gv20727900.1"/>
    </source>
</evidence>
<dbReference type="InterPro" id="IPR036397">
    <property type="entry name" value="RNaseH_sf"/>
</dbReference>
<reference evidence="2" key="2">
    <citation type="journal article" date="2017" name="Nat. Plants">
        <title>The Aegilops tauschii genome reveals multiple impacts of transposons.</title>
        <authorList>
            <person name="Zhao G."/>
            <person name="Zou C."/>
            <person name="Li K."/>
            <person name="Wang K."/>
            <person name="Li T."/>
            <person name="Gao L."/>
            <person name="Zhang X."/>
            <person name="Wang H."/>
            <person name="Yang Z."/>
            <person name="Liu X."/>
            <person name="Jiang W."/>
            <person name="Mao L."/>
            <person name="Kong X."/>
            <person name="Jiao Y."/>
            <person name="Jia J."/>
        </authorList>
    </citation>
    <scope>NUCLEOTIDE SEQUENCE [LARGE SCALE GENOMIC DNA]</scope>
    <source>
        <strain evidence="2">cv. AL8/78</strain>
    </source>
</reference>
<sequence>MSRTTVWRGFNEKQIRRVTSELKPALTDANNRARVEYCLRHLEPCSMRDDPTFRADMDVVHIDGKWFYRTRKTQNMYFSHREEAPHRECKHKNHIQKIMFLSAMARPRYDAQGNCVFDGRLVFGLIQSGFKLRREVKIGWGAWELKPADSVDRNKSREYLVKYVLPAIKEKWPESGRWNTIYVQQDNARTHILPDDPLFMQETARGGWDIKMMYEPPNSLDLNILDLGWFASIQAMFHKKMPKTLAEIVQKVNEHLAEYPHLKLNRIWLSHQACIREIIKHKGSIHYAVPHLKKQSLERQNDLPVRLN</sequence>
<reference evidence="2" key="1">
    <citation type="journal article" date="2014" name="Science">
        <title>Ancient hybridizations among the ancestral genomes of bread wheat.</title>
        <authorList>
            <consortium name="International Wheat Genome Sequencing Consortium,"/>
            <person name="Marcussen T."/>
            <person name="Sandve S.R."/>
            <person name="Heier L."/>
            <person name="Spannagl M."/>
            <person name="Pfeifer M."/>
            <person name="Jakobsen K.S."/>
            <person name="Wulff B.B."/>
            <person name="Steuernagel B."/>
            <person name="Mayer K.F."/>
            <person name="Olsen O.A."/>
        </authorList>
    </citation>
    <scope>NUCLEOTIDE SEQUENCE [LARGE SCALE GENOMIC DNA]</scope>
    <source>
        <strain evidence="2">cv. AL8/78</strain>
    </source>
</reference>
<dbReference type="Gene3D" id="3.30.420.10">
    <property type="entry name" value="Ribonuclease H-like superfamily/Ribonuclease H"/>
    <property type="match status" value="1"/>
</dbReference>
<dbReference type="Proteomes" id="UP000015105">
    <property type="component" value="Chromosome 7D"/>
</dbReference>
<evidence type="ECO:0000313" key="2">
    <source>
        <dbReference type="Proteomes" id="UP000015105"/>
    </source>
</evidence>
<organism evidence="1 2">
    <name type="scientific">Aegilops tauschii subsp. strangulata</name>
    <name type="common">Goatgrass</name>
    <dbReference type="NCBI Taxonomy" id="200361"/>
    <lineage>
        <taxon>Eukaryota</taxon>
        <taxon>Viridiplantae</taxon>
        <taxon>Streptophyta</taxon>
        <taxon>Embryophyta</taxon>
        <taxon>Tracheophyta</taxon>
        <taxon>Spermatophyta</taxon>
        <taxon>Magnoliopsida</taxon>
        <taxon>Liliopsida</taxon>
        <taxon>Poales</taxon>
        <taxon>Poaceae</taxon>
        <taxon>BOP clade</taxon>
        <taxon>Pooideae</taxon>
        <taxon>Triticodae</taxon>
        <taxon>Triticeae</taxon>
        <taxon>Triticinae</taxon>
        <taxon>Aegilops</taxon>
    </lineage>
</organism>
<dbReference type="GO" id="GO:0003676">
    <property type="term" value="F:nucleic acid binding"/>
    <property type="evidence" value="ECO:0007669"/>
    <property type="project" value="InterPro"/>
</dbReference>
<reference evidence="1" key="3">
    <citation type="journal article" date="2017" name="Nature">
        <title>Genome sequence of the progenitor of the wheat D genome Aegilops tauschii.</title>
        <authorList>
            <person name="Luo M.C."/>
            <person name="Gu Y.Q."/>
            <person name="Puiu D."/>
            <person name="Wang H."/>
            <person name="Twardziok S.O."/>
            <person name="Deal K.R."/>
            <person name="Huo N."/>
            <person name="Zhu T."/>
            <person name="Wang L."/>
            <person name="Wang Y."/>
            <person name="McGuire P.E."/>
            <person name="Liu S."/>
            <person name="Long H."/>
            <person name="Ramasamy R.K."/>
            <person name="Rodriguez J.C."/>
            <person name="Van S.L."/>
            <person name="Yuan L."/>
            <person name="Wang Z."/>
            <person name="Xia Z."/>
            <person name="Xiao L."/>
            <person name="Anderson O.D."/>
            <person name="Ouyang S."/>
            <person name="Liang Y."/>
            <person name="Zimin A.V."/>
            <person name="Pertea G."/>
            <person name="Qi P."/>
            <person name="Bennetzen J.L."/>
            <person name="Dai X."/>
            <person name="Dawson M.W."/>
            <person name="Muller H.G."/>
            <person name="Kugler K."/>
            <person name="Rivarola-Duarte L."/>
            <person name="Spannagl M."/>
            <person name="Mayer K.F.X."/>
            <person name="Lu F.H."/>
            <person name="Bevan M.W."/>
            <person name="Leroy P."/>
            <person name="Li P."/>
            <person name="You F.M."/>
            <person name="Sun Q."/>
            <person name="Liu Z."/>
            <person name="Lyons E."/>
            <person name="Wicker T."/>
            <person name="Salzberg S.L."/>
            <person name="Devos K.M."/>
            <person name="Dvorak J."/>
        </authorList>
    </citation>
    <scope>NUCLEOTIDE SEQUENCE [LARGE SCALE GENOMIC DNA]</scope>
    <source>
        <strain evidence="1">cv. AL8/78</strain>
    </source>
</reference>
<reference evidence="1" key="4">
    <citation type="submission" date="2019-03" db="UniProtKB">
        <authorList>
            <consortium name="EnsemblPlants"/>
        </authorList>
    </citation>
    <scope>IDENTIFICATION</scope>
</reference>
<accession>A0A453RW87</accession>
<dbReference type="PANTHER" id="PTHR47169">
    <property type="entry name" value="OS01G0541250 PROTEIN"/>
    <property type="match status" value="1"/>
</dbReference>
<dbReference type="EnsemblPlants" id="AET7Gv20727900.1">
    <property type="protein sequence ID" value="AET7Gv20727900.1"/>
    <property type="gene ID" value="AET7Gv20727900"/>
</dbReference>
<dbReference type="AlphaFoldDB" id="A0A453RW87"/>
<dbReference type="Gramene" id="AET7Gv20727900.1">
    <property type="protein sequence ID" value="AET7Gv20727900.1"/>
    <property type="gene ID" value="AET7Gv20727900"/>
</dbReference>
<protein>
    <recommendedName>
        <fullName evidence="3">Transposase</fullName>
    </recommendedName>
</protein>